<protein>
    <submittedName>
        <fullName evidence="2">Uncharacterized protein</fullName>
    </submittedName>
</protein>
<keyword evidence="1" id="KW-0472">Membrane</keyword>
<keyword evidence="3" id="KW-1185">Reference proteome</keyword>
<name>A0A371Z4C9_9PROT</name>
<gene>
    <name evidence="2" type="ORF">DY926_01080</name>
</gene>
<evidence type="ECO:0000313" key="2">
    <source>
        <dbReference type="EMBL" id="RFD21342.1"/>
    </source>
</evidence>
<dbReference type="EMBL" id="QUWV01000011">
    <property type="protein sequence ID" value="RFD21342.1"/>
    <property type="molecule type" value="Genomic_DNA"/>
</dbReference>
<dbReference type="OrthoDB" id="7275140at2"/>
<comment type="caution">
    <text evidence="2">The sequence shown here is derived from an EMBL/GenBank/DDBJ whole genome shotgun (WGS) entry which is preliminary data.</text>
</comment>
<proteinExistence type="predicted"/>
<evidence type="ECO:0000256" key="1">
    <source>
        <dbReference type="SAM" id="Phobius"/>
    </source>
</evidence>
<feature type="transmembrane region" description="Helical" evidence="1">
    <location>
        <begin position="16"/>
        <end position="39"/>
    </location>
</feature>
<sequence>MIDHIRRFNDGRTLPMNAGACFCIIVMMGIANLICRFVLKADISYLVPWLVSGTVVYFFAPAFILWFATGSPSGQPGAQNTKPR</sequence>
<evidence type="ECO:0000313" key="3">
    <source>
        <dbReference type="Proteomes" id="UP000262371"/>
    </source>
</evidence>
<feature type="transmembrane region" description="Helical" evidence="1">
    <location>
        <begin position="46"/>
        <end position="68"/>
    </location>
</feature>
<keyword evidence="1" id="KW-1133">Transmembrane helix</keyword>
<reference evidence="2 3" key="1">
    <citation type="submission" date="2018-08" db="EMBL/GenBank/DDBJ databases">
        <title>Komagataeibacter sp. AV 382.</title>
        <authorList>
            <person name="Skraban J."/>
            <person name="Trcek J."/>
        </authorList>
    </citation>
    <scope>NUCLEOTIDE SEQUENCE [LARGE SCALE GENOMIC DNA]</scope>
    <source>
        <strain evidence="2 3">AV 382</strain>
    </source>
</reference>
<organism evidence="2 3">
    <name type="scientific">Komagataeibacter melaceti</name>
    <dbReference type="NCBI Taxonomy" id="2766577"/>
    <lineage>
        <taxon>Bacteria</taxon>
        <taxon>Pseudomonadati</taxon>
        <taxon>Pseudomonadota</taxon>
        <taxon>Alphaproteobacteria</taxon>
        <taxon>Acetobacterales</taxon>
        <taxon>Acetobacteraceae</taxon>
        <taxon>Komagataeibacter</taxon>
    </lineage>
</organism>
<keyword evidence="1" id="KW-0812">Transmembrane</keyword>
<dbReference type="AlphaFoldDB" id="A0A371Z4C9"/>
<accession>A0A371Z4C9</accession>
<dbReference type="RefSeq" id="WP_116701686.1">
    <property type="nucleotide sequence ID" value="NZ_QUWV01000011.1"/>
</dbReference>
<dbReference type="Proteomes" id="UP000262371">
    <property type="component" value="Unassembled WGS sequence"/>
</dbReference>